<sequence length="125" mass="13592">MGSDKFTSLSFSSGSSCSKEEIKNDLDQRADDEEKGGGEGRRRSSERKKVEFVYVVGHGLEGEKPGEESGAIEGRLGEAEEEKITRSEILESKCSLHCPLGVERYEERILGHLGVGSITLIAAFA</sequence>
<feature type="compositionally biased region" description="Basic and acidic residues" evidence="1">
    <location>
        <begin position="35"/>
        <end position="46"/>
    </location>
</feature>
<feature type="compositionally biased region" description="Low complexity" evidence="1">
    <location>
        <begin position="1"/>
        <end position="17"/>
    </location>
</feature>
<reference evidence="2 3" key="1">
    <citation type="submission" date="2024-09" db="EMBL/GenBank/DDBJ databases">
        <title>Chromosome-scale assembly of Riccia fluitans.</title>
        <authorList>
            <person name="Paukszto L."/>
            <person name="Sawicki J."/>
            <person name="Karawczyk K."/>
            <person name="Piernik-Szablinska J."/>
            <person name="Szczecinska M."/>
            <person name="Mazdziarz M."/>
        </authorList>
    </citation>
    <scope>NUCLEOTIDE SEQUENCE [LARGE SCALE GENOMIC DNA]</scope>
    <source>
        <strain evidence="2">Rf_01</strain>
        <tissue evidence="2">Aerial parts of the thallus</tissue>
    </source>
</reference>
<protein>
    <submittedName>
        <fullName evidence="2">Uncharacterized protein</fullName>
    </submittedName>
</protein>
<dbReference type="AlphaFoldDB" id="A0ABD1YKC8"/>
<feature type="region of interest" description="Disordered" evidence="1">
    <location>
        <begin position="1"/>
        <end position="46"/>
    </location>
</feature>
<evidence type="ECO:0000256" key="1">
    <source>
        <dbReference type="SAM" id="MobiDB-lite"/>
    </source>
</evidence>
<name>A0ABD1YKC8_9MARC</name>
<gene>
    <name evidence="2" type="ORF">R1flu_014603</name>
</gene>
<dbReference type="EMBL" id="JBHFFA010000004">
    <property type="protein sequence ID" value="KAL2629917.1"/>
    <property type="molecule type" value="Genomic_DNA"/>
</dbReference>
<feature type="region of interest" description="Disordered" evidence="1">
    <location>
        <begin position="60"/>
        <end position="82"/>
    </location>
</feature>
<proteinExistence type="predicted"/>
<accession>A0ABD1YKC8</accession>
<dbReference type="PROSITE" id="PS51257">
    <property type="entry name" value="PROKAR_LIPOPROTEIN"/>
    <property type="match status" value="1"/>
</dbReference>
<comment type="caution">
    <text evidence="2">The sequence shown here is derived from an EMBL/GenBank/DDBJ whole genome shotgun (WGS) entry which is preliminary data.</text>
</comment>
<evidence type="ECO:0000313" key="3">
    <source>
        <dbReference type="Proteomes" id="UP001605036"/>
    </source>
</evidence>
<evidence type="ECO:0000313" key="2">
    <source>
        <dbReference type="EMBL" id="KAL2629917.1"/>
    </source>
</evidence>
<feature type="compositionally biased region" description="Basic and acidic residues" evidence="1">
    <location>
        <begin position="18"/>
        <end position="29"/>
    </location>
</feature>
<dbReference type="Proteomes" id="UP001605036">
    <property type="component" value="Unassembled WGS sequence"/>
</dbReference>
<keyword evidence="3" id="KW-1185">Reference proteome</keyword>
<organism evidence="2 3">
    <name type="scientific">Riccia fluitans</name>
    <dbReference type="NCBI Taxonomy" id="41844"/>
    <lineage>
        <taxon>Eukaryota</taxon>
        <taxon>Viridiplantae</taxon>
        <taxon>Streptophyta</taxon>
        <taxon>Embryophyta</taxon>
        <taxon>Marchantiophyta</taxon>
        <taxon>Marchantiopsida</taxon>
        <taxon>Marchantiidae</taxon>
        <taxon>Marchantiales</taxon>
        <taxon>Ricciaceae</taxon>
        <taxon>Riccia</taxon>
    </lineage>
</organism>